<accession>A0A1A9ZB69</accession>
<protein>
    <submittedName>
        <fullName evidence="1">Uncharacterized protein</fullName>
    </submittedName>
</protein>
<dbReference type="AlphaFoldDB" id="A0A1A9ZB69"/>
<reference evidence="2" key="1">
    <citation type="submission" date="2014-03" db="EMBL/GenBank/DDBJ databases">
        <authorList>
            <person name="Aksoy S."/>
            <person name="Warren W."/>
            <person name="Wilson R.K."/>
        </authorList>
    </citation>
    <scope>NUCLEOTIDE SEQUENCE [LARGE SCALE GENOMIC DNA]</scope>
    <source>
        <strain evidence="2">IAEA</strain>
    </source>
</reference>
<dbReference type="VEuPathDB" id="VectorBase:GPAI009305"/>
<evidence type="ECO:0000313" key="2">
    <source>
        <dbReference type="Proteomes" id="UP000092445"/>
    </source>
</evidence>
<name>A0A1A9ZB69_GLOPL</name>
<keyword evidence="2" id="KW-1185">Reference proteome</keyword>
<dbReference type="EnsemblMetazoa" id="GPAI009305-RA">
    <property type="protein sequence ID" value="GPAI009305-PA"/>
    <property type="gene ID" value="GPAI009305"/>
</dbReference>
<evidence type="ECO:0000313" key="1">
    <source>
        <dbReference type="EnsemblMetazoa" id="GPAI009305-PA"/>
    </source>
</evidence>
<sequence>MPRRPGSLSRGWRYPAEKPFDPWRRASKRASVDVVGSSFSLVSSSPWRRASKRASVDVVGSSFSLVSSSPWRRASKRASVDVVGSSFSSNPWKSSKSSDGAPSFASTGTFASTGAPSFAGTSPRDSNSAVILSTALGLEDAIIDTSEICFMDSAADVNEWQYKLKMLDVCELIEKKPICIAAHLDYNDIEKKDRHNVSEGVVETGDETGISENCNWDEDDNDLFLSISTQEILHQNDFSSNLREDISSQ</sequence>
<organism evidence="1 2">
    <name type="scientific">Glossina pallidipes</name>
    <name type="common">Tsetse fly</name>
    <dbReference type="NCBI Taxonomy" id="7398"/>
    <lineage>
        <taxon>Eukaryota</taxon>
        <taxon>Metazoa</taxon>
        <taxon>Ecdysozoa</taxon>
        <taxon>Arthropoda</taxon>
        <taxon>Hexapoda</taxon>
        <taxon>Insecta</taxon>
        <taxon>Pterygota</taxon>
        <taxon>Neoptera</taxon>
        <taxon>Endopterygota</taxon>
        <taxon>Diptera</taxon>
        <taxon>Brachycera</taxon>
        <taxon>Muscomorpha</taxon>
        <taxon>Hippoboscoidea</taxon>
        <taxon>Glossinidae</taxon>
        <taxon>Glossina</taxon>
    </lineage>
</organism>
<proteinExistence type="predicted"/>
<reference evidence="1" key="2">
    <citation type="submission" date="2020-05" db="UniProtKB">
        <authorList>
            <consortium name="EnsemblMetazoa"/>
        </authorList>
    </citation>
    <scope>IDENTIFICATION</scope>
    <source>
        <strain evidence="1">IAEA</strain>
    </source>
</reference>
<dbReference type="Proteomes" id="UP000092445">
    <property type="component" value="Unassembled WGS sequence"/>
</dbReference>